<dbReference type="EMBL" id="FOGI01000013">
    <property type="protein sequence ID" value="SES41989.1"/>
    <property type="molecule type" value="Genomic_DNA"/>
</dbReference>
<evidence type="ECO:0000313" key="2">
    <source>
        <dbReference type="EMBL" id="SES41989.1"/>
    </source>
</evidence>
<dbReference type="RefSeq" id="WP_245782688.1">
    <property type="nucleotide sequence ID" value="NZ_FOGI01000013.1"/>
</dbReference>
<name>A0A1H9X7D5_9PSEU</name>
<organism evidence="2 3">
    <name type="scientific">Actinokineospora terrae</name>
    <dbReference type="NCBI Taxonomy" id="155974"/>
    <lineage>
        <taxon>Bacteria</taxon>
        <taxon>Bacillati</taxon>
        <taxon>Actinomycetota</taxon>
        <taxon>Actinomycetes</taxon>
        <taxon>Pseudonocardiales</taxon>
        <taxon>Pseudonocardiaceae</taxon>
        <taxon>Actinokineospora</taxon>
    </lineage>
</organism>
<accession>A0A1H9X7D5</accession>
<reference evidence="3" key="1">
    <citation type="submission" date="2016-10" db="EMBL/GenBank/DDBJ databases">
        <authorList>
            <person name="Varghese N."/>
            <person name="Submissions S."/>
        </authorList>
    </citation>
    <scope>NUCLEOTIDE SEQUENCE [LARGE SCALE GENOMIC DNA]</scope>
    <source>
        <strain evidence="3">DSM 44260</strain>
    </source>
</reference>
<proteinExistence type="predicted"/>
<sequence length="150" mass="16409">MPDFLVPYQCDRARSFAALADAHAEFWRLVIAPHWPRMRMALGEEVLLRARSLATVGPESLPKPEESHLVAADQRLLLLPLIFAADRVSCPTDHPHTLRLAYQARGGALLAGTTPPPPNQTASSPWSAPAEPESSAPWKPQPPPPPWPPP</sequence>
<feature type="region of interest" description="Disordered" evidence="1">
    <location>
        <begin position="108"/>
        <end position="150"/>
    </location>
</feature>
<dbReference type="Proteomes" id="UP000199051">
    <property type="component" value="Unassembled WGS sequence"/>
</dbReference>
<evidence type="ECO:0000256" key="1">
    <source>
        <dbReference type="SAM" id="MobiDB-lite"/>
    </source>
</evidence>
<protein>
    <submittedName>
        <fullName evidence="2">Uncharacterized protein</fullName>
    </submittedName>
</protein>
<dbReference type="AlphaFoldDB" id="A0A1H9X7D5"/>
<evidence type="ECO:0000313" key="3">
    <source>
        <dbReference type="Proteomes" id="UP000199051"/>
    </source>
</evidence>
<gene>
    <name evidence="2" type="ORF">SAMN04487818_11386</name>
</gene>
<feature type="compositionally biased region" description="Pro residues" evidence="1">
    <location>
        <begin position="139"/>
        <end position="150"/>
    </location>
</feature>
<feature type="compositionally biased region" description="Low complexity" evidence="1">
    <location>
        <begin position="122"/>
        <end position="138"/>
    </location>
</feature>
<dbReference type="STRING" id="155974.SAMN04487818_11386"/>
<keyword evidence="3" id="KW-1185">Reference proteome</keyword>